<keyword evidence="3" id="KW-0479">Metal-binding</keyword>
<evidence type="ECO:0000256" key="1">
    <source>
        <dbReference type="ARBA" id="ARBA00001947"/>
    </source>
</evidence>
<dbReference type="GO" id="GO:0046872">
    <property type="term" value="F:metal ion binding"/>
    <property type="evidence" value="ECO:0007669"/>
    <property type="project" value="UniProtKB-KW"/>
</dbReference>
<dbReference type="InterPro" id="IPR011990">
    <property type="entry name" value="TPR-like_helical_dom_sf"/>
</dbReference>
<evidence type="ECO:0000256" key="4">
    <source>
        <dbReference type="ARBA" id="ARBA00022801"/>
    </source>
</evidence>
<keyword evidence="7" id="KW-0802">TPR repeat</keyword>
<dbReference type="InterPro" id="IPR019734">
    <property type="entry name" value="TPR_rpt"/>
</dbReference>
<dbReference type="PROSITE" id="PS51257">
    <property type="entry name" value="PROKAR_LIPOPROTEIN"/>
    <property type="match status" value="1"/>
</dbReference>
<feature type="domain" description="Peptidase M48" evidence="9">
    <location>
        <begin position="55"/>
        <end position="239"/>
    </location>
</feature>
<keyword evidence="2" id="KW-0645">Protease</keyword>
<dbReference type="CDD" id="cd07324">
    <property type="entry name" value="M48C_Oma1-like"/>
    <property type="match status" value="1"/>
</dbReference>
<evidence type="ECO:0000256" key="8">
    <source>
        <dbReference type="SAM" id="SignalP"/>
    </source>
</evidence>
<keyword evidence="6" id="KW-0482">Metalloprotease</keyword>
<dbReference type="GO" id="GO:0051603">
    <property type="term" value="P:proteolysis involved in protein catabolic process"/>
    <property type="evidence" value="ECO:0007669"/>
    <property type="project" value="TreeGrafter"/>
</dbReference>
<keyword evidence="4" id="KW-0378">Hydrolase</keyword>
<feature type="signal peptide" evidence="8">
    <location>
        <begin position="1"/>
        <end position="33"/>
    </location>
</feature>
<dbReference type="InterPro" id="IPR001915">
    <property type="entry name" value="Peptidase_M48"/>
</dbReference>
<dbReference type="PROSITE" id="PS50005">
    <property type="entry name" value="TPR"/>
    <property type="match status" value="1"/>
</dbReference>
<gene>
    <name evidence="10" type="ORF">KL86PLE_10102</name>
</gene>
<dbReference type="PANTHER" id="PTHR22726:SF1">
    <property type="entry name" value="METALLOENDOPEPTIDASE OMA1, MITOCHONDRIAL"/>
    <property type="match status" value="1"/>
</dbReference>
<feature type="chain" id="PRO_5012849453" description="Peptidase M48 domain-containing protein" evidence="8">
    <location>
        <begin position="34"/>
        <end position="458"/>
    </location>
</feature>
<evidence type="ECO:0000256" key="5">
    <source>
        <dbReference type="ARBA" id="ARBA00022833"/>
    </source>
</evidence>
<evidence type="ECO:0000256" key="7">
    <source>
        <dbReference type="PROSITE-ProRule" id="PRU00339"/>
    </source>
</evidence>
<dbReference type="Pfam" id="PF13432">
    <property type="entry name" value="TPR_16"/>
    <property type="match status" value="1"/>
</dbReference>
<dbReference type="AlphaFoldDB" id="A0A212KYE9"/>
<sequence length="458" mass="48842">MVNRAMTTSFRRASVAVITAAAIAVSSCMPSFAAERGGRSISLLRDAEAEALIADYTRPLLKAAGLGSATVQVKLVNDDTFNAFVADSRHIFVNAGAIIDSTTPNQLIGVLAHEIGHLAANHLAQLRSEIRRMQILSALALLGGVAAGAAGGGGAAAGAVATGGMQFGQRGLLMYARENETAADQLALKYLAQTGQSAKGMLETFQRFSEQQMFMSAHIDPYVQTHPLAADRIAMIDELARKSKFFDKPDDAALKARHDLVRAKFAAFTRNGQSVLRLYPPSDTSLAADYARAIVAYRFADPKSALARMDALIKRSPNNPYFWELKGQILLETGKPRDAIAPLRKAVALAPNAGLIRVMLGQALVGTGDAKLTDEAIATLTKGIGDDPDQPVGYRQLAIAYARKDNIPLADLASAQGSFASGDIDTAKKYAMRAQEKLKTGSPAWLRADDIITYKAPK</sequence>
<dbReference type="Pfam" id="PF01435">
    <property type="entry name" value="Peptidase_M48"/>
    <property type="match status" value="1"/>
</dbReference>
<evidence type="ECO:0000313" key="10">
    <source>
        <dbReference type="EMBL" id="SCM70293.1"/>
    </source>
</evidence>
<dbReference type="InterPro" id="IPR051156">
    <property type="entry name" value="Mito/Outer_Membr_Metalloprot"/>
</dbReference>
<evidence type="ECO:0000259" key="9">
    <source>
        <dbReference type="Pfam" id="PF01435"/>
    </source>
</evidence>
<accession>A0A212KYE9</accession>
<dbReference type="Gene3D" id="3.30.2010.10">
    <property type="entry name" value="Metalloproteases ('zincins'), catalytic domain"/>
    <property type="match status" value="1"/>
</dbReference>
<dbReference type="EMBL" id="FMJD01000001">
    <property type="protein sequence ID" value="SCM70293.1"/>
    <property type="molecule type" value="Genomic_DNA"/>
</dbReference>
<organism evidence="10">
    <name type="scientific">uncultured Pleomorphomonas sp</name>
    <dbReference type="NCBI Taxonomy" id="442121"/>
    <lineage>
        <taxon>Bacteria</taxon>
        <taxon>Pseudomonadati</taxon>
        <taxon>Pseudomonadota</taxon>
        <taxon>Alphaproteobacteria</taxon>
        <taxon>Hyphomicrobiales</taxon>
        <taxon>Pleomorphomonadaceae</taxon>
        <taxon>Pleomorphomonas</taxon>
        <taxon>environmental samples</taxon>
    </lineage>
</organism>
<dbReference type="GO" id="GO:0004222">
    <property type="term" value="F:metalloendopeptidase activity"/>
    <property type="evidence" value="ECO:0007669"/>
    <property type="project" value="InterPro"/>
</dbReference>
<dbReference type="GO" id="GO:0016020">
    <property type="term" value="C:membrane"/>
    <property type="evidence" value="ECO:0007669"/>
    <property type="project" value="TreeGrafter"/>
</dbReference>
<comment type="cofactor">
    <cofactor evidence="1">
        <name>Zn(2+)</name>
        <dbReference type="ChEBI" id="CHEBI:29105"/>
    </cofactor>
</comment>
<dbReference type="SUPFAM" id="SSF48452">
    <property type="entry name" value="TPR-like"/>
    <property type="match status" value="1"/>
</dbReference>
<protein>
    <recommendedName>
        <fullName evidence="9">Peptidase M48 domain-containing protein</fullName>
    </recommendedName>
</protein>
<keyword evidence="5" id="KW-0862">Zinc</keyword>
<keyword evidence="8" id="KW-0732">Signal</keyword>
<evidence type="ECO:0000256" key="2">
    <source>
        <dbReference type="ARBA" id="ARBA00022670"/>
    </source>
</evidence>
<reference evidence="10" key="1">
    <citation type="submission" date="2016-08" db="EMBL/GenBank/DDBJ databases">
        <authorList>
            <person name="Seilhamer J.J."/>
        </authorList>
    </citation>
    <scope>NUCLEOTIDE SEQUENCE</scope>
    <source>
        <strain evidence="10">86</strain>
    </source>
</reference>
<dbReference type="Gene3D" id="1.25.40.10">
    <property type="entry name" value="Tetratricopeptide repeat domain"/>
    <property type="match status" value="1"/>
</dbReference>
<proteinExistence type="predicted"/>
<evidence type="ECO:0000256" key="3">
    <source>
        <dbReference type="ARBA" id="ARBA00022723"/>
    </source>
</evidence>
<dbReference type="PANTHER" id="PTHR22726">
    <property type="entry name" value="METALLOENDOPEPTIDASE OMA1"/>
    <property type="match status" value="1"/>
</dbReference>
<feature type="repeat" description="TPR" evidence="7">
    <location>
        <begin position="320"/>
        <end position="353"/>
    </location>
</feature>
<evidence type="ECO:0000256" key="6">
    <source>
        <dbReference type="ARBA" id="ARBA00023049"/>
    </source>
</evidence>
<name>A0A212KYE9_9HYPH</name>